<proteinExistence type="predicted"/>
<dbReference type="RefSeq" id="WP_356959555.1">
    <property type="nucleotide sequence ID" value="NZ_JBEYBD010000030.1"/>
</dbReference>
<dbReference type="EMBL" id="JBEYBF010000033">
    <property type="protein sequence ID" value="MEU1956135.1"/>
    <property type="molecule type" value="Genomic_DNA"/>
</dbReference>
<gene>
    <name evidence="1" type="ORF">ABZ510_30350</name>
</gene>
<protein>
    <submittedName>
        <fullName evidence="1">Uncharacterized protein</fullName>
    </submittedName>
</protein>
<organism evidence="1 2">
    <name type="scientific">Nocardia rhamnosiphila</name>
    <dbReference type="NCBI Taxonomy" id="426716"/>
    <lineage>
        <taxon>Bacteria</taxon>
        <taxon>Bacillati</taxon>
        <taxon>Actinomycetota</taxon>
        <taxon>Actinomycetes</taxon>
        <taxon>Mycobacteriales</taxon>
        <taxon>Nocardiaceae</taxon>
        <taxon>Nocardia</taxon>
    </lineage>
</organism>
<name>A0ABV2WZ19_9NOCA</name>
<sequence>MTSHLEAAAALGVHLGEPFGEISISGRGLRIGSVIVQDNGEIHAVPRRGIGAAYTAQLLAVAEDVAVAGRDRSAMGRDRSAAWAYHADLGWHASVVVLLHRRTEIAAADEQEVTR</sequence>
<reference evidence="1 2" key="1">
    <citation type="submission" date="2024-06" db="EMBL/GenBank/DDBJ databases">
        <title>The Natural Products Discovery Center: Release of the First 8490 Sequenced Strains for Exploring Actinobacteria Biosynthetic Diversity.</title>
        <authorList>
            <person name="Kalkreuter E."/>
            <person name="Kautsar S.A."/>
            <person name="Yang D."/>
            <person name="Bader C.D."/>
            <person name="Teijaro C.N."/>
            <person name="Fluegel L."/>
            <person name="Davis C.M."/>
            <person name="Simpson J.R."/>
            <person name="Lauterbach L."/>
            <person name="Steele A.D."/>
            <person name="Gui C."/>
            <person name="Meng S."/>
            <person name="Li G."/>
            <person name="Viehrig K."/>
            <person name="Ye F."/>
            <person name="Su P."/>
            <person name="Kiefer A.F."/>
            <person name="Nichols A."/>
            <person name="Cepeda A.J."/>
            <person name="Yan W."/>
            <person name="Fan B."/>
            <person name="Jiang Y."/>
            <person name="Adhikari A."/>
            <person name="Zheng C.-J."/>
            <person name="Schuster L."/>
            <person name="Cowan T.M."/>
            <person name="Smanski M.J."/>
            <person name="Chevrette M.G."/>
            <person name="De Carvalho L.P.S."/>
            <person name="Shen B."/>
        </authorList>
    </citation>
    <scope>NUCLEOTIDE SEQUENCE [LARGE SCALE GENOMIC DNA]</scope>
    <source>
        <strain evidence="1 2">NPDC019708</strain>
    </source>
</reference>
<evidence type="ECO:0000313" key="2">
    <source>
        <dbReference type="Proteomes" id="UP001550628"/>
    </source>
</evidence>
<dbReference type="Proteomes" id="UP001550628">
    <property type="component" value="Unassembled WGS sequence"/>
</dbReference>
<accession>A0ABV2WZ19</accession>
<evidence type="ECO:0000313" key="1">
    <source>
        <dbReference type="EMBL" id="MEU1956135.1"/>
    </source>
</evidence>
<keyword evidence="2" id="KW-1185">Reference proteome</keyword>
<comment type="caution">
    <text evidence="1">The sequence shown here is derived from an EMBL/GenBank/DDBJ whole genome shotgun (WGS) entry which is preliminary data.</text>
</comment>